<comment type="subcellular location">
    <subcellularLocation>
        <location evidence="1">Cytoplasmic vesicle</location>
        <location evidence="1">Clathrin-coated vesicle</location>
    </subcellularLocation>
    <subcellularLocation>
        <location evidence="2">Late endosome</location>
    </subcellularLocation>
    <subcellularLocation>
        <location evidence="6">Vacuole</location>
    </subcellularLocation>
</comment>
<gene>
    <name evidence="12" type="ORF">INT45_005051</name>
</gene>
<dbReference type="SMART" id="SM00184">
    <property type="entry name" value="RING"/>
    <property type="match status" value="1"/>
</dbReference>
<keyword evidence="7" id="KW-0479">Metal-binding</keyword>
<dbReference type="GO" id="GO:0009267">
    <property type="term" value="P:cellular response to starvation"/>
    <property type="evidence" value="ECO:0007669"/>
    <property type="project" value="TreeGrafter"/>
</dbReference>
<dbReference type="SMART" id="SM00299">
    <property type="entry name" value="CLH"/>
    <property type="match status" value="1"/>
</dbReference>
<keyword evidence="8" id="KW-0853">WD repeat</keyword>
<keyword evidence="4 6" id="KW-0813">Transport</keyword>
<feature type="compositionally biased region" description="Acidic residues" evidence="10">
    <location>
        <begin position="31"/>
        <end position="61"/>
    </location>
</feature>
<feature type="region of interest" description="Disordered" evidence="10">
    <location>
        <begin position="1"/>
        <end position="66"/>
    </location>
</feature>
<evidence type="ECO:0000313" key="13">
    <source>
        <dbReference type="Proteomes" id="UP000646827"/>
    </source>
</evidence>
<comment type="similarity">
    <text evidence="3 6">Belongs to the VPS41 family.</text>
</comment>
<evidence type="ECO:0000313" key="12">
    <source>
        <dbReference type="EMBL" id="KAG2226565.1"/>
    </source>
</evidence>
<dbReference type="InterPro" id="IPR000547">
    <property type="entry name" value="Clathrin_H-chain/VPS_repeat"/>
</dbReference>
<keyword evidence="7" id="KW-0862">Zinc</keyword>
<dbReference type="Pfam" id="PF23556">
    <property type="entry name" value="TPR_Vps41"/>
    <property type="match status" value="1"/>
</dbReference>
<accession>A0A8H7VMY1</accession>
<dbReference type="OrthoDB" id="244107at2759"/>
<protein>
    <recommendedName>
        <fullName evidence="6">Vacuolar protein sorting-associated protein 41</fullName>
    </recommendedName>
</protein>
<dbReference type="GO" id="GO:0030136">
    <property type="term" value="C:clathrin-coated vesicle"/>
    <property type="evidence" value="ECO:0007669"/>
    <property type="project" value="UniProtKB-SubCell"/>
</dbReference>
<dbReference type="Gene3D" id="2.130.10.10">
    <property type="entry name" value="YVTN repeat-like/Quinoprotein amine dehydrogenase"/>
    <property type="match status" value="1"/>
</dbReference>
<dbReference type="PROSITE" id="PS50236">
    <property type="entry name" value="CHCR"/>
    <property type="match status" value="1"/>
</dbReference>
<evidence type="ECO:0000256" key="3">
    <source>
        <dbReference type="ARBA" id="ARBA00009582"/>
    </source>
</evidence>
<feature type="compositionally biased region" description="Basic and acidic residues" evidence="10">
    <location>
        <begin position="8"/>
        <end position="28"/>
    </location>
</feature>
<dbReference type="InterPro" id="IPR045111">
    <property type="entry name" value="Vps41/Vps8"/>
</dbReference>
<dbReference type="Proteomes" id="UP000646827">
    <property type="component" value="Unassembled WGS sequence"/>
</dbReference>
<dbReference type="Pfam" id="PF23411">
    <property type="entry name" value="Beta-prop_Vps41"/>
    <property type="match status" value="1"/>
</dbReference>
<dbReference type="PROSITE" id="PS50082">
    <property type="entry name" value="WD_REPEATS_2"/>
    <property type="match status" value="1"/>
</dbReference>
<dbReference type="SMART" id="SM00320">
    <property type="entry name" value="WD40"/>
    <property type="match status" value="2"/>
</dbReference>
<evidence type="ECO:0000256" key="4">
    <source>
        <dbReference type="ARBA" id="ARBA00022448"/>
    </source>
</evidence>
<feature type="domain" description="RING-type" evidence="11">
    <location>
        <begin position="871"/>
        <end position="952"/>
    </location>
</feature>
<sequence>MAESNNHVSHDKPNTKEEKEEDNEKTSLESESQEEEEELESEYDSDDGGESEDSDEEDMEEEPKLRYRRVGAGVRDLLEKDAASALRVSDKFVALGTHWGAVHVLDFEGNVIKTFQKHSATVNDISIDDAGEFVASASDDGKVYIYSLYTNEIQYFNYRRPVKALALDPEFARKSTRQFVSGGMAEQLIMNEKGWLGHKDVILHANEGPIYSIQWRGNFIAWANDEGVKMYDTTTNLRITYIDRPEGSPRADLYKCRMSWKNDSTLLIAWADTVKVAVVKEKPKHLQQQGQPIHYVEIISMFQTDYIVSGIAPFNDTLLLLGYIIDDDEHALDADTQDPKLQRKKRAVRPELHIINDDNEEISADVLALHGFEHYQANDYVLEFLDEEDMFYVLGPKDLVAARPRDQDDHIEWLMDHERYGDALQAARDAELYHGGSRRFDVGEIGQTYLNWLVEHKDYEDAAKNCSGVLGNDRTMWEDWVFRFVELGELKAIAPYIPVKDPQLSSTLYEIVLAWFLKSDHQALRSTIHKWPRSLYSLSNVIVAVEDYLLKDKDNEILLECLADLYTYNNQPDKAIEYNLRLRRPNAFELIQEYNMFDAVKDKAILLMEFDQHLFESEREEAENGVGNGVGNKGSPKYLKKPTQMPAVQMLVKNTEAIPPNKVVPQLRSHRQFLHVYLDALFDRDRHIGYEFHDLQVELYADFDYPKLLDFLRASHYVSLEKAYSVCERKDFVPEMVFILGRMGDNKKALMLIIERLGDVQRAIDFAKEQKDDDLWEDLLTYSMDKPKFIRGLLENVGTDIEPLRLIKRIPDGLEIPGLKEALLKILQDYNLQMSLHEGCEKILVSDSVFLADRMYRTQKRGINCSQDMLCSICDELVFDNTNLDDFPNSILFFCRHAYHERCLLDKDEADNASAATTTTPKNAIHPGTLSTKINHSALLKTTRDIGCPLCREQAAGGNAFVNRMKSQRRGGSNGKTISPGTGSIRSLGVVH</sequence>
<dbReference type="FunFam" id="1.25.40.10:FF:000350">
    <property type="entry name" value="Vacuolar protein sorting-associated protein 41 homolog"/>
    <property type="match status" value="1"/>
</dbReference>
<dbReference type="AlphaFoldDB" id="A0A8H7VMY1"/>
<dbReference type="FunFam" id="2.130.10.10:FF:000932">
    <property type="entry name" value="Related to Vacuolar assembly protein VPS41"/>
    <property type="match status" value="1"/>
</dbReference>
<dbReference type="GO" id="GO:0000329">
    <property type="term" value="C:fungal-type vacuole membrane"/>
    <property type="evidence" value="ECO:0007669"/>
    <property type="project" value="UniProtKB-UniRule"/>
</dbReference>
<organism evidence="12 13">
    <name type="scientific">Circinella minor</name>
    <dbReference type="NCBI Taxonomy" id="1195481"/>
    <lineage>
        <taxon>Eukaryota</taxon>
        <taxon>Fungi</taxon>
        <taxon>Fungi incertae sedis</taxon>
        <taxon>Mucoromycota</taxon>
        <taxon>Mucoromycotina</taxon>
        <taxon>Mucoromycetes</taxon>
        <taxon>Mucorales</taxon>
        <taxon>Lichtheimiaceae</taxon>
        <taxon>Circinella</taxon>
    </lineage>
</organism>
<evidence type="ECO:0000256" key="6">
    <source>
        <dbReference type="PIRNR" id="PIRNR028921"/>
    </source>
</evidence>
<evidence type="ECO:0000256" key="10">
    <source>
        <dbReference type="SAM" id="MobiDB-lite"/>
    </source>
</evidence>
<feature type="region of interest" description="Disordered" evidence="10">
    <location>
        <begin position="966"/>
        <end position="992"/>
    </location>
</feature>
<evidence type="ECO:0000256" key="2">
    <source>
        <dbReference type="ARBA" id="ARBA00004603"/>
    </source>
</evidence>
<evidence type="ECO:0000256" key="8">
    <source>
        <dbReference type="PROSITE-ProRule" id="PRU00221"/>
    </source>
</evidence>
<dbReference type="InterPro" id="IPR001680">
    <property type="entry name" value="WD40_rpt"/>
</dbReference>
<dbReference type="SUPFAM" id="SSF50978">
    <property type="entry name" value="WD40 repeat-like"/>
    <property type="match status" value="1"/>
</dbReference>
<keyword evidence="7" id="KW-0863">Zinc-finger</keyword>
<keyword evidence="5 6" id="KW-0653">Protein transport</keyword>
<dbReference type="GO" id="GO:0030897">
    <property type="term" value="C:HOPS complex"/>
    <property type="evidence" value="ECO:0007669"/>
    <property type="project" value="UniProtKB-UniRule"/>
</dbReference>
<keyword evidence="13" id="KW-1185">Reference proteome</keyword>
<comment type="function">
    <text evidence="6">Required for vacuolar assembly and vacuolar traffic.</text>
</comment>
<feature type="repeat" description="WD" evidence="8">
    <location>
        <begin position="115"/>
        <end position="156"/>
    </location>
</feature>
<dbReference type="InterPro" id="IPR001841">
    <property type="entry name" value="Znf_RING"/>
</dbReference>
<dbReference type="GO" id="GO:0008270">
    <property type="term" value="F:zinc ion binding"/>
    <property type="evidence" value="ECO:0007669"/>
    <property type="project" value="UniProtKB-KW"/>
</dbReference>
<dbReference type="PANTHER" id="PTHR12616:SF1">
    <property type="entry name" value="VACUOLAR PROTEIN SORTING-ASSOCIATED PROTEIN 41 HOMOLOG"/>
    <property type="match status" value="1"/>
</dbReference>
<feature type="compositionally biased region" description="Polar residues" evidence="10">
    <location>
        <begin position="975"/>
        <end position="985"/>
    </location>
</feature>
<dbReference type="InterPro" id="IPR011990">
    <property type="entry name" value="TPR-like_helical_dom_sf"/>
</dbReference>
<reference evidence="12 13" key="1">
    <citation type="submission" date="2020-12" db="EMBL/GenBank/DDBJ databases">
        <title>Metabolic potential, ecology and presence of endohyphal bacteria is reflected in genomic diversity of Mucoromycotina.</title>
        <authorList>
            <person name="Muszewska A."/>
            <person name="Okrasinska A."/>
            <person name="Steczkiewicz K."/>
            <person name="Drgas O."/>
            <person name="Orlowska M."/>
            <person name="Perlinska-Lenart U."/>
            <person name="Aleksandrzak-Piekarczyk T."/>
            <person name="Szatraj K."/>
            <person name="Zielenkiewicz U."/>
            <person name="Pilsyk S."/>
            <person name="Malc E."/>
            <person name="Mieczkowski P."/>
            <person name="Kruszewska J.S."/>
            <person name="Biernat P."/>
            <person name="Pawlowska J."/>
        </authorList>
    </citation>
    <scope>NUCLEOTIDE SEQUENCE [LARGE SCALE GENOMIC DNA]</scope>
    <source>
        <strain evidence="12 13">CBS 142.35</strain>
    </source>
</reference>
<dbReference type="EMBL" id="JAEPRB010000015">
    <property type="protein sequence ID" value="KAG2226565.1"/>
    <property type="molecule type" value="Genomic_DNA"/>
</dbReference>
<dbReference type="InterPro" id="IPR015943">
    <property type="entry name" value="WD40/YVTN_repeat-like_dom_sf"/>
</dbReference>
<proteinExistence type="inferred from homology"/>
<dbReference type="GO" id="GO:0006623">
    <property type="term" value="P:protein targeting to vacuole"/>
    <property type="evidence" value="ECO:0007669"/>
    <property type="project" value="InterPro"/>
</dbReference>
<dbReference type="Gene3D" id="1.25.40.10">
    <property type="entry name" value="Tetratricopeptide repeat domain"/>
    <property type="match status" value="1"/>
</dbReference>
<keyword evidence="6" id="KW-0926">Vacuole</keyword>
<dbReference type="PROSITE" id="PS50089">
    <property type="entry name" value="ZF_RING_2"/>
    <property type="match status" value="1"/>
</dbReference>
<dbReference type="GO" id="GO:0034058">
    <property type="term" value="P:endosomal vesicle fusion"/>
    <property type="evidence" value="ECO:0007669"/>
    <property type="project" value="UniProtKB-UniRule"/>
</dbReference>
<evidence type="ECO:0000256" key="5">
    <source>
        <dbReference type="ARBA" id="ARBA00022927"/>
    </source>
</evidence>
<evidence type="ECO:0000256" key="7">
    <source>
        <dbReference type="PROSITE-ProRule" id="PRU00175"/>
    </source>
</evidence>
<dbReference type="GO" id="GO:0005794">
    <property type="term" value="C:Golgi apparatus"/>
    <property type="evidence" value="ECO:0007669"/>
    <property type="project" value="UniProtKB-SubCell"/>
</dbReference>
<evidence type="ECO:0000259" key="11">
    <source>
        <dbReference type="PROSITE" id="PS50089"/>
    </source>
</evidence>
<feature type="repeat" description="CHCR" evidence="9">
    <location>
        <begin position="648"/>
        <end position="792"/>
    </location>
</feature>
<dbReference type="PANTHER" id="PTHR12616">
    <property type="entry name" value="VACUOLAR PROTEIN SORTING VPS41"/>
    <property type="match status" value="1"/>
</dbReference>
<name>A0A8H7VMY1_9FUNG</name>
<dbReference type="GO" id="GO:0016236">
    <property type="term" value="P:macroautophagy"/>
    <property type="evidence" value="ECO:0007669"/>
    <property type="project" value="TreeGrafter"/>
</dbReference>
<dbReference type="InterPro" id="IPR036322">
    <property type="entry name" value="WD40_repeat_dom_sf"/>
</dbReference>
<evidence type="ECO:0000256" key="9">
    <source>
        <dbReference type="PROSITE-ProRule" id="PRU01006"/>
    </source>
</evidence>
<dbReference type="PIRSF" id="PIRSF028921">
    <property type="entry name" value="VPS41"/>
    <property type="match status" value="1"/>
</dbReference>
<comment type="caution">
    <text evidence="12">The sequence shown here is derived from an EMBL/GenBank/DDBJ whole genome shotgun (WGS) entry which is preliminary data.</text>
</comment>
<dbReference type="GO" id="GO:0005770">
    <property type="term" value="C:late endosome"/>
    <property type="evidence" value="ECO:0007669"/>
    <property type="project" value="UniProtKB-SubCell"/>
</dbReference>
<dbReference type="InterPro" id="IPR057780">
    <property type="entry name" value="Beta-prop_Vps41"/>
</dbReference>
<evidence type="ECO:0000256" key="1">
    <source>
        <dbReference type="ARBA" id="ARBA00004132"/>
    </source>
</evidence>
<dbReference type="InterPro" id="IPR016902">
    <property type="entry name" value="Vps41"/>
</dbReference>